<evidence type="ECO:0000256" key="1">
    <source>
        <dbReference type="SAM" id="SignalP"/>
    </source>
</evidence>
<dbReference type="AlphaFoldDB" id="Q0AL25"/>
<proteinExistence type="predicted"/>
<name>Q0AL25_MARMM</name>
<dbReference type="PANTHER" id="PTHR47786:SF2">
    <property type="entry name" value="GLYCOSYL HYDROLASE FAMILY 13 CATALYTIC DOMAIN-CONTAINING PROTEIN"/>
    <property type="match status" value="1"/>
</dbReference>
<dbReference type="Proteomes" id="UP000001964">
    <property type="component" value="Chromosome"/>
</dbReference>
<evidence type="ECO:0000313" key="3">
    <source>
        <dbReference type="EMBL" id="ABI67018.1"/>
    </source>
</evidence>
<sequence precursor="true">MSAIRTALAAMLAVIALAPPGIAQSVPTETSGADLVRIDHPEWSHDAVLYQINLRQFTDEGSIAAAQAELPRLAELGVDILWLMPVQPIGIEARKGELGSPYSIRDYRAVNPELGTMDDMRAFIAEAHDLGFHVILDWVANHSAWDSPLVDAHPDWYSRDWRGEIQPPPSTNWSDVADFDYTNVELRDYMAESMAFWVREVGIDGFRCDVAGFVPIDFWERVRAELDAIRPVFMLAEWEQRDLHREAFDATYSWTWNNMMHDVAMGHADAGALRGHYFYDEANTWPRDAYRMRYTSNHDQNSWEGTQFERFGDALEAAIILSFTGSGIPLIYNGQEAGNEHRLAFFERDPIVWRDHPLNTLFTQLVALRHGNSALWAGAAGAPMQGVPNSREEAVFSFVRRNENSAVLSMINFTDSAVVVTLGAGPHQGAYRDWQSEEIQHFDDSTEMELGPWQARVFVASFD</sequence>
<dbReference type="Gene3D" id="2.60.40.1180">
    <property type="entry name" value="Golgi alpha-mannosidase II"/>
    <property type="match status" value="1"/>
</dbReference>
<dbReference type="eggNOG" id="COG0366">
    <property type="taxonomic scope" value="Bacteria"/>
</dbReference>
<dbReference type="SUPFAM" id="SSF51445">
    <property type="entry name" value="(Trans)glycosidases"/>
    <property type="match status" value="1"/>
</dbReference>
<evidence type="ECO:0000313" key="4">
    <source>
        <dbReference type="Proteomes" id="UP000001964"/>
    </source>
</evidence>
<dbReference type="CAZy" id="GH13">
    <property type="family name" value="Glycoside Hydrolase Family 13"/>
</dbReference>
<keyword evidence="1" id="KW-0732">Signal</keyword>
<protein>
    <submittedName>
        <fullName evidence="3">Maltogenic amylase</fullName>
    </submittedName>
</protein>
<dbReference type="CDD" id="cd11313">
    <property type="entry name" value="AmyAc_arch_bac_AmyA"/>
    <property type="match status" value="1"/>
</dbReference>
<dbReference type="GO" id="GO:0005975">
    <property type="term" value="P:carbohydrate metabolic process"/>
    <property type="evidence" value="ECO:0007669"/>
    <property type="project" value="InterPro"/>
</dbReference>
<dbReference type="InterPro" id="IPR006047">
    <property type="entry name" value="GH13_cat_dom"/>
</dbReference>
<dbReference type="RefSeq" id="WP_011644662.1">
    <property type="nucleotide sequence ID" value="NC_008347.1"/>
</dbReference>
<dbReference type="SUPFAM" id="SSF51011">
    <property type="entry name" value="Glycosyl hydrolase domain"/>
    <property type="match status" value="1"/>
</dbReference>
<dbReference type="SMART" id="SM00642">
    <property type="entry name" value="Aamy"/>
    <property type="match status" value="1"/>
</dbReference>
<accession>Q0AL25</accession>
<evidence type="ECO:0000259" key="2">
    <source>
        <dbReference type="SMART" id="SM00642"/>
    </source>
</evidence>
<dbReference type="EMBL" id="CP000449">
    <property type="protein sequence ID" value="ABI67018.1"/>
    <property type="molecule type" value="Genomic_DNA"/>
</dbReference>
<dbReference type="Gene3D" id="3.20.20.80">
    <property type="entry name" value="Glycosidases"/>
    <property type="match status" value="1"/>
</dbReference>
<gene>
    <name evidence="3" type="ordered locus">Mmar10_2732</name>
</gene>
<dbReference type="PANTHER" id="PTHR47786">
    <property type="entry name" value="ALPHA-1,4-GLUCAN:MALTOSE-1-PHOSPHATE MALTOSYLTRANSFERASE"/>
    <property type="match status" value="1"/>
</dbReference>
<organism evidence="3 4">
    <name type="scientific">Maricaulis maris (strain MCS10)</name>
    <name type="common">Caulobacter maris</name>
    <dbReference type="NCBI Taxonomy" id="394221"/>
    <lineage>
        <taxon>Bacteria</taxon>
        <taxon>Pseudomonadati</taxon>
        <taxon>Pseudomonadota</taxon>
        <taxon>Alphaproteobacteria</taxon>
        <taxon>Maricaulales</taxon>
        <taxon>Maricaulaceae</taxon>
        <taxon>Maricaulis</taxon>
    </lineage>
</organism>
<dbReference type="HOGENOM" id="CLU_032719_1_0_5"/>
<feature type="signal peptide" evidence="1">
    <location>
        <begin position="1"/>
        <end position="23"/>
    </location>
</feature>
<reference evidence="3 4" key="1">
    <citation type="submission" date="2006-08" db="EMBL/GenBank/DDBJ databases">
        <title>Complete sequence of Maricaulis maris MCS10.</title>
        <authorList>
            <consortium name="US DOE Joint Genome Institute"/>
            <person name="Copeland A."/>
            <person name="Lucas S."/>
            <person name="Lapidus A."/>
            <person name="Barry K."/>
            <person name="Detter J.C."/>
            <person name="Glavina del Rio T."/>
            <person name="Hammon N."/>
            <person name="Israni S."/>
            <person name="Dalin E."/>
            <person name="Tice H."/>
            <person name="Pitluck S."/>
            <person name="Saunders E."/>
            <person name="Brettin T."/>
            <person name="Bruce D."/>
            <person name="Han C."/>
            <person name="Tapia R."/>
            <person name="Gilna P."/>
            <person name="Schmutz J."/>
            <person name="Larimer F."/>
            <person name="Land M."/>
            <person name="Hauser L."/>
            <person name="Kyrpides N."/>
            <person name="Mikhailova N."/>
            <person name="Viollier P."/>
            <person name="Stephens C."/>
            <person name="Richardson P."/>
        </authorList>
    </citation>
    <scope>NUCLEOTIDE SEQUENCE [LARGE SCALE GENOMIC DNA]</scope>
    <source>
        <strain evidence="3 4">MCS10</strain>
    </source>
</reference>
<dbReference type="Pfam" id="PF00128">
    <property type="entry name" value="Alpha-amylase"/>
    <property type="match status" value="2"/>
</dbReference>
<dbReference type="InterPro" id="IPR017853">
    <property type="entry name" value="GH"/>
</dbReference>
<dbReference type="STRING" id="394221.Mmar10_2732"/>
<keyword evidence="4" id="KW-1185">Reference proteome</keyword>
<dbReference type="InterPro" id="IPR013780">
    <property type="entry name" value="Glyco_hydro_b"/>
</dbReference>
<feature type="chain" id="PRO_5004168162" evidence="1">
    <location>
        <begin position="24"/>
        <end position="463"/>
    </location>
</feature>
<dbReference type="KEGG" id="mmr:Mmar10_2732"/>
<feature type="domain" description="Glycosyl hydrolase family 13 catalytic" evidence="2">
    <location>
        <begin position="51"/>
        <end position="369"/>
    </location>
</feature>